<comment type="caution">
    <text evidence="2">The sequence shown here is derived from an EMBL/GenBank/DDBJ whole genome shotgun (WGS) entry which is preliminary data.</text>
</comment>
<protein>
    <submittedName>
        <fullName evidence="2">Uncharacterized protein</fullName>
    </submittedName>
</protein>
<reference evidence="2 3" key="1">
    <citation type="submission" date="2016-10" db="EMBL/GenBank/DDBJ databases">
        <title>Evaluation of Human, Veterinary and Environmental Mycobacterium chelonae Isolates by Core Genome Phylogenomic Analysis, Targeted Gene Comparison, and Anti-microbial Susceptibility Patterns: A Tale of Mistaken Identities.</title>
        <authorList>
            <person name="Fogelson S.B."/>
            <person name="Camus A.C."/>
            <person name="Lorenz W."/>
            <person name="Vasireddy R."/>
            <person name="Vasireddy S."/>
            <person name="Smith T."/>
            <person name="Brown-Elliott B.A."/>
            <person name="Wallace R.J.Jr."/>
            <person name="Hasan N.A."/>
            <person name="Reischl U."/>
            <person name="Sanchez S."/>
        </authorList>
    </citation>
    <scope>NUCLEOTIDE SEQUENCE [LARGE SCALE GENOMIC DNA]</scope>
    <source>
        <strain evidence="2 3">15515</strain>
    </source>
</reference>
<gene>
    <name evidence="2" type="ORF">BKG82_18930</name>
</gene>
<name>A0A1S1LMI2_MYCCH</name>
<sequence length="187" mass="19838">MRSGGQSISALMRAEITAVLVAHPRALSTTQIAQQIVGRGQAQPKAGGYFAEDVYPYLRQLENAGEVVRTRRQDGSVCVFWKLVSRPDSAWAAAVGVTGVVDLDAPAGAIIGGEDPCAGGRRVLSTSTEDEEAALQALLNARNRQIKALKAQVAELDQTIAILHGEIARRGRQSAVAPGLVVQDLDR</sequence>
<dbReference type="Proteomes" id="UP000180043">
    <property type="component" value="Unassembled WGS sequence"/>
</dbReference>
<evidence type="ECO:0000256" key="1">
    <source>
        <dbReference type="SAM" id="Coils"/>
    </source>
</evidence>
<dbReference type="AlphaFoldDB" id="A0A1S1LMI2"/>
<organism evidence="2 3">
    <name type="scientific">Mycobacteroides chelonae</name>
    <name type="common">Mycobacterium chelonae</name>
    <dbReference type="NCBI Taxonomy" id="1774"/>
    <lineage>
        <taxon>Bacteria</taxon>
        <taxon>Bacillati</taxon>
        <taxon>Actinomycetota</taxon>
        <taxon>Actinomycetes</taxon>
        <taxon>Mycobacteriales</taxon>
        <taxon>Mycobacteriaceae</taxon>
        <taxon>Mycobacteroides</taxon>
    </lineage>
</organism>
<dbReference type="EMBL" id="MLIQ01000021">
    <property type="protein sequence ID" value="OHU52340.1"/>
    <property type="molecule type" value="Genomic_DNA"/>
</dbReference>
<keyword evidence="1" id="KW-0175">Coiled coil</keyword>
<evidence type="ECO:0000313" key="3">
    <source>
        <dbReference type="Proteomes" id="UP000180043"/>
    </source>
</evidence>
<proteinExistence type="predicted"/>
<accession>A0A1S1LMI2</accession>
<feature type="coiled-coil region" evidence="1">
    <location>
        <begin position="139"/>
        <end position="166"/>
    </location>
</feature>
<evidence type="ECO:0000313" key="2">
    <source>
        <dbReference type="EMBL" id="OHU52340.1"/>
    </source>
</evidence>